<name>A0A5J4Z7C4_PORPP</name>
<keyword evidence="3" id="KW-1185">Reference proteome</keyword>
<dbReference type="Proteomes" id="UP000324585">
    <property type="component" value="Unassembled WGS sequence"/>
</dbReference>
<organism evidence="2 3">
    <name type="scientific">Porphyridium purpureum</name>
    <name type="common">Red alga</name>
    <name type="synonym">Porphyridium cruentum</name>
    <dbReference type="NCBI Taxonomy" id="35688"/>
    <lineage>
        <taxon>Eukaryota</taxon>
        <taxon>Rhodophyta</taxon>
        <taxon>Bangiophyceae</taxon>
        <taxon>Porphyridiales</taxon>
        <taxon>Porphyridiaceae</taxon>
        <taxon>Porphyridium</taxon>
    </lineage>
</organism>
<dbReference type="EMBL" id="VRMN01000001">
    <property type="protein sequence ID" value="KAA8498992.1"/>
    <property type="molecule type" value="Genomic_DNA"/>
</dbReference>
<dbReference type="Pfam" id="PF12697">
    <property type="entry name" value="Abhydrolase_6"/>
    <property type="match status" value="1"/>
</dbReference>
<evidence type="ECO:0000313" key="2">
    <source>
        <dbReference type="EMBL" id="KAA8498992.1"/>
    </source>
</evidence>
<dbReference type="InterPro" id="IPR029058">
    <property type="entry name" value="AB_hydrolase_fold"/>
</dbReference>
<comment type="caution">
    <text evidence="2">The sequence shown here is derived from an EMBL/GenBank/DDBJ whole genome shotgun (WGS) entry which is preliminary data.</text>
</comment>
<dbReference type="SUPFAM" id="SSF53474">
    <property type="entry name" value="alpha/beta-Hydrolases"/>
    <property type="match status" value="1"/>
</dbReference>
<feature type="domain" description="AB hydrolase-1" evidence="1">
    <location>
        <begin position="63"/>
        <end position="216"/>
    </location>
</feature>
<dbReference type="PANTHER" id="PTHR42103">
    <property type="entry name" value="ALPHA/BETA-HYDROLASES SUPERFAMILY PROTEIN"/>
    <property type="match status" value="1"/>
</dbReference>
<dbReference type="PANTHER" id="PTHR42103:SF2">
    <property type="entry name" value="AB HYDROLASE-1 DOMAIN-CONTAINING PROTEIN"/>
    <property type="match status" value="1"/>
</dbReference>
<evidence type="ECO:0000313" key="3">
    <source>
        <dbReference type="Proteomes" id="UP000324585"/>
    </source>
</evidence>
<gene>
    <name evidence="2" type="ORF">FVE85_6577</name>
</gene>
<dbReference type="AlphaFoldDB" id="A0A5J4Z7C4"/>
<protein>
    <recommendedName>
        <fullName evidence="1">AB hydrolase-1 domain-containing protein</fullName>
    </recommendedName>
</protein>
<proteinExistence type="predicted"/>
<accession>A0A5J4Z7C4</accession>
<dbReference type="InterPro" id="IPR000073">
    <property type="entry name" value="AB_hydrolase_1"/>
</dbReference>
<sequence>MRDMPPVSSHDVLRTVYVGTQEVRVTTTELYPCTARGNTGTGAALATCDRAIVLHPHPKLGGSRFDHVTMALGSALARGGVLCVLPELGGMGWSWRGTNELAVVEALIRDQLAAMAQPAQLFVVGYSFGAALALAGGGRVLANDATARSRIRGLVAVSYPAGWAARLLLGWLRVPELLHVDLQDTSLCVVAGHQDSFASEEDTQALVNWLETNSSCTTNGRVRHIWEPDADHFWVQCADLAADHVVQFVNDCRDTTGRS</sequence>
<dbReference type="Gene3D" id="3.40.50.1820">
    <property type="entry name" value="alpha/beta hydrolase"/>
    <property type="match status" value="1"/>
</dbReference>
<evidence type="ECO:0000259" key="1">
    <source>
        <dbReference type="Pfam" id="PF12697"/>
    </source>
</evidence>
<reference evidence="3" key="1">
    <citation type="journal article" date="2019" name="Nat. Commun.">
        <title>Expansion of phycobilisome linker gene families in mesophilic red algae.</title>
        <authorList>
            <person name="Lee J."/>
            <person name="Kim D."/>
            <person name="Bhattacharya D."/>
            <person name="Yoon H.S."/>
        </authorList>
    </citation>
    <scope>NUCLEOTIDE SEQUENCE [LARGE SCALE GENOMIC DNA]</scope>
    <source>
        <strain evidence="3">CCMP 1328</strain>
    </source>
</reference>